<evidence type="ECO:0000256" key="9">
    <source>
        <dbReference type="ARBA" id="ARBA00029829"/>
    </source>
</evidence>
<dbReference type="InterPro" id="IPR018764">
    <property type="entry name" value="RskA_C"/>
</dbReference>
<evidence type="ECO:0000313" key="13">
    <source>
        <dbReference type="EMBL" id="MER6613092.1"/>
    </source>
</evidence>
<sequence length="249" mass="25835">MNTGDLHLLTGAYVLHALSPEEHAEFERHLPGCPSCSQEIRELAETAGKLASAVAVAPPEALKLQVMARISAERQEPPRVPRQSRRGGSRAGRALSRFALAASVAAAATFGGVALWQRQEAQDARDVAERAQTQAEGLASVLAAPDAKVTSGRLADGATATVVVSRSRDKAAFLASGMPEPPAGKVYQLWFADGDVMRPAGLMDPSDSTSALLMDGPVDGASGMGITVEPAGGSPHPTSEPLALMKLPV</sequence>
<evidence type="ECO:0000256" key="6">
    <source>
        <dbReference type="ARBA" id="ARBA00023015"/>
    </source>
</evidence>
<gene>
    <name evidence="13" type="ORF">ABT276_06865</name>
</gene>
<protein>
    <recommendedName>
        <fullName evidence="10">Regulator of SigK</fullName>
    </recommendedName>
    <alternativeName>
        <fullName evidence="9">Sigma-K anti-sigma factor RskA</fullName>
    </alternativeName>
</protein>
<dbReference type="Pfam" id="PF10099">
    <property type="entry name" value="RskA_C"/>
    <property type="match status" value="1"/>
</dbReference>
<dbReference type="Pfam" id="PF13490">
    <property type="entry name" value="zf-HC2"/>
    <property type="match status" value="1"/>
</dbReference>
<keyword evidence="6" id="KW-0805">Transcription regulation</keyword>
<keyword evidence="5" id="KW-1133">Transmembrane helix</keyword>
<evidence type="ECO:0000256" key="8">
    <source>
        <dbReference type="ARBA" id="ARBA00023163"/>
    </source>
</evidence>
<evidence type="ECO:0000313" key="14">
    <source>
        <dbReference type="Proteomes" id="UP001445472"/>
    </source>
</evidence>
<feature type="domain" description="Anti-sigma K factor RskA C-terminal" evidence="11">
    <location>
        <begin position="102"/>
        <end position="241"/>
    </location>
</feature>
<dbReference type="InterPro" id="IPR051474">
    <property type="entry name" value="Anti-sigma-K/W_factor"/>
</dbReference>
<keyword evidence="8" id="KW-0804">Transcription</keyword>
<dbReference type="InterPro" id="IPR027383">
    <property type="entry name" value="Znf_put"/>
</dbReference>
<comment type="subcellular location">
    <subcellularLocation>
        <location evidence="2">Cell membrane</location>
    </subcellularLocation>
    <subcellularLocation>
        <location evidence="1">Membrane</location>
        <topology evidence="1">Single-pass membrane protein</topology>
    </subcellularLocation>
</comment>
<feature type="domain" description="Putative zinc-finger" evidence="12">
    <location>
        <begin position="11"/>
        <end position="36"/>
    </location>
</feature>
<comment type="caution">
    <text evidence="13">The sequence shown here is derived from an EMBL/GenBank/DDBJ whole genome shotgun (WGS) entry which is preliminary data.</text>
</comment>
<evidence type="ECO:0000256" key="1">
    <source>
        <dbReference type="ARBA" id="ARBA00004167"/>
    </source>
</evidence>
<evidence type="ECO:0000256" key="5">
    <source>
        <dbReference type="ARBA" id="ARBA00022989"/>
    </source>
</evidence>
<keyword evidence="7" id="KW-0472">Membrane</keyword>
<evidence type="ECO:0000259" key="11">
    <source>
        <dbReference type="Pfam" id="PF10099"/>
    </source>
</evidence>
<proteinExistence type="predicted"/>
<evidence type="ECO:0000256" key="4">
    <source>
        <dbReference type="ARBA" id="ARBA00022692"/>
    </source>
</evidence>
<organism evidence="13 14">
    <name type="scientific">Streptomyces xantholiticus</name>
    <dbReference type="NCBI Taxonomy" id="68285"/>
    <lineage>
        <taxon>Bacteria</taxon>
        <taxon>Bacillati</taxon>
        <taxon>Actinomycetota</taxon>
        <taxon>Actinomycetes</taxon>
        <taxon>Kitasatosporales</taxon>
        <taxon>Streptomycetaceae</taxon>
        <taxon>Streptomyces</taxon>
    </lineage>
</organism>
<evidence type="ECO:0000256" key="3">
    <source>
        <dbReference type="ARBA" id="ARBA00022475"/>
    </source>
</evidence>
<keyword evidence="4" id="KW-0812">Transmembrane</keyword>
<keyword evidence="3" id="KW-1003">Cell membrane</keyword>
<evidence type="ECO:0000256" key="10">
    <source>
        <dbReference type="ARBA" id="ARBA00030803"/>
    </source>
</evidence>
<dbReference type="Gene3D" id="1.10.10.1320">
    <property type="entry name" value="Anti-sigma factor, zinc-finger domain"/>
    <property type="match status" value="1"/>
</dbReference>
<evidence type="ECO:0000256" key="7">
    <source>
        <dbReference type="ARBA" id="ARBA00023136"/>
    </source>
</evidence>
<dbReference type="RefSeq" id="WP_351975330.1">
    <property type="nucleotide sequence ID" value="NZ_JBEPBX010000004.1"/>
</dbReference>
<evidence type="ECO:0000259" key="12">
    <source>
        <dbReference type="Pfam" id="PF13490"/>
    </source>
</evidence>
<dbReference type="InterPro" id="IPR041916">
    <property type="entry name" value="Anti_sigma_zinc_sf"/>
</dbReference>
<dbReference type="PANTHER" id="PTHR37461">
    <property type="entry name" value="ANTI-SIGMA-K FACTOR RSKA"/>
    <property type="match status" value="1"/>
</dbReference>
<reference evidence="13 14" key="1">
    <citation type="submission" date="2024-06" db="EMBL/GenBank/DDBJ databases">
        <title>The Natural Products Discovery Center: Release of the First 8490 Sequenced Strains for Exploring Actinobacteria Biosynthetic Diversity.</title>
        <authorList>
            <person name="Kalkreuter E."/>
            <person name="Kautsar S.A."/>
            <person name="Yang D."/>
            <person name="Bader C.D."/>
            <person name="Teijaro C.N."/>
            <person name="Fluegel L."/>
            <person name="Davis C.M."/>
            <person name="Simpson J.R."/>
            <person name="Lauterbach L."/>
            <person name="Steele A.D."/>
            <person name="Gui C."/>
            <person name="Meng S."/>
            <person name="Li G."/>
            <person name="Viehrig K."/>
            <person name="Ye F."/>
            <person name="Su P."/>
            <person name="Kiefer A.F."/>
            <person name="Nichols A."/>
            <person name="Cepeda A.J."/>
            <person name="Yan W."/>
            <person name="Fan B."/>
            <person name="Jiang Y."/>
            <person name="Adhikari A."/>
            <person name="Zheng C.-J."/>
            <person name="Schuster L."/>
            <person name="Cowan T.M."/>
            <person name="Smanski M.J."/>
            <person name="Chevrette M.G."/>
            <person name="De Carvalho L.P.S."/>
            <person name="Shen B."/>
        </authorList>
    </citation>
    <scope>NUCLEOTIDE SEQUENCE [LARGE SCALE GENOMIC DNA]</scope>
    <source>
        <strain evidence="13 14">NPDC000837</strain>
    </source>
</reference>
<accession>A0ABV1UR10</accession>
<name>A0ABV1UR10_9ACTN</name>
<dbReference type="EMBL" id="JBEPBX010000004">
    <property type="protein sequence ID" value="MER6613092.1"/>
    <property type="molecule type" value="Genomic_DNA"/>
</dbReference>
<dbReference type="Proteomes" id="UP001445472">
    <property type="component" value="Unassembled WGS sequence"/>
</dbReference>
<evidence type="ECO:0000256" key="2">
    <source>
        <dbReference type="ARBA" id="ARBA00004236"/>
    </source>
</evidence>
<dbReference type="PANTHER" id="PTHR37461:SF1">
    <property type="entry name" value="ANTI-SIGMA-K FACTOR RSKA"/>
    <property type="match status" value="1"/>
</dbReference>
<keyword evidence="14" id="KW-1185">Reference proteome</keyword>